<dbReference type="EMBL" id="BAAAPE010000032">
    <property type="protein sequence ID" value="GAA2105363.1"/>
    <property type="molecule type" value="Genomic_DNA"/>
</dbReference>
<name>A0ABN2X6D9_9ACTN</name>
<comment type="caution">
    <text evidence="1">The sequence shown here is derived from an EMBL/GenBank/DDBJ whole genome shotgun (WGS) entry which is preliminary data.</text>
</comment>
<keyword evidence="2" id="KW-1185">Reference proteome</keyword>
<dbReference type="Proteomes" id="UP001500016">
    <property type="component" value="Unassembled WGS sequence"/>
</dbReference>
<protein>
    <recommendedName>
        <fullName evidence="3">Lipoprotein</fullName>
    </recommendedName>
</protein>
<evidence type="ECO:0000313" key="1">
    <source>
        <dbReference type="EMBL" id="GAA2105363.1"/>
    </source>
</evidence>
<reference evidence="1 2" key="1">
    <citation type="journal article" date="2019" name="Int. J. Syst. Evol. Microbiol.">
        <title>The Global Catalogue of Microorganisms (GCM) 10K type strain sequencing project: providing services to taxonomists for standard genome sequencing and annotation.</title>
        <authorList>
            <consortium name="The Broad Institute Genomics Platform"/>
            <consortium name="The Broad Institute Genome Sequencing Center for Infectious Disease"/>
            <person name="Wu L."/>
            <person name="Ma J."/>
        </authorList>
    </citation>
    <scope>NUCLEOTIDE SEQUENCE [LARGE SCALE GENOMIC DNA]</scope>
    <source>
        <strain evidence="1 2">JCM 15478</strain>
    </source>
</reference>
<proteinExistence type="predicted"/>
<evidence type="ECO:0000313" key="2">
    <source>
        <dbReference type="Proteomes" id="UP001500016"/>
    </source>
</evidence>
<evidence type="ECO:0008006" key="3">
    <source>
        <dbReference type="Google" id="ProtNLM"/>
    </source>
</evidence>
<organism evidence="1 2">
    <name type="scientific">Streptomyces albiaxialis</name>
    <dbReference type="NCBI Taxonomy" id="329523"/>
    <lineage>
        <taxon>Bacteria</taxon>
        <taxon>Bacillati</taxon>
        <taxon>Actinomycetota</taxon>
        <taxon>Actinomycetes</taxon>
        <taxon>Kitasatosporales</taxon>
        <taxon>Streptomycetaceae</taxon>
        <taxon>Streptomyces</taxon>
    </lineage>
</organism>
<gene>
    <name evidence="1" type="ORF">GCM10009801_81690</name>
</gene>
<dbReference type="PROSITE" id="PS51257">
    <property type="entry name" value="PROKAR_LIPOPROTEIN"/>
    <property type="match status" value="1"/>
</dbReference>
<accession>A0ABN2X6D9</accession>
<sequence>MKASVIAVSGSSAAIVATSGLGLCGCYRVMPSDSGRNRMEPNGTEWHLVVRGRAGVPFLLPS</sequence>